<dbReference type="Proteomes" id="UP000639010">
    <property type="component" value="Unassembled WGS sequence"/>
</dbReference>
<evidence type="ECO:0000256" key="4">
    <source>
        <dbReference type="ARBA" id="ARBA00022691"/>
    </source>
</evidence>
<keyword evidence="3 7" id="KW-0808">Transferase</keyword>
<dbReference type="PRINTS" id="PR00105">
    <property type="entry name" value="C5METTRFRASE"/>
</dbReference>
<keyword evidence="2 7" id="KW-0489">Methyltransferase</keyword>
<dbReference type="GO" id="GO:0032259">
    <property type="term" value="P:methylation"/>
    <property type="evidence" value="ECO:0007669"/>
    <property type="project" value="UniProtKB-KW"/>
</dbReference>
<comment type="similarity">
    <text evidence="7 8">Belongs to the class I-like SAM-binding methyltransferase superfamily. C5-methyltransferase family.</text>
</comment>
<evidence type="ECO:0000256" key="8">
    <source>
        <dbReference type="RuleBase" id="RU000416"/>
    </source>
</evidence>
<evidence type="ECO:0000256" key="7">
    <source>
        <dbReference type="PROSITE-ProRule" id="PRU01016"/>
    </source>
</evidence>
<evidence type="ECO:0000256" key="3">
    <source>
        <dbReference type="ARBA" id="ARBA00022679"/>
    </source>
</evidence>
<dbReference type="PANTHER" id="PTHR10629">
    <property type="entry name" value="CYTOSINE-SPECIFIC METHYLTRANSFERASE"/>
    <property type="match status" value="1"/>
</dbReference>
<name>A0ABR9H2B5_9BACT</name>
<dbReference type="RefSeq" id="WP_192623314.1">
    <property type="nucleotide sequence ID" value="NZ_JADBGG010000009.1"/>
</dbReference>
<dbReference type="Pfam" id="PF00145">
    <property type="entry name" value="DNA_methylase"/>
    <property type="match status" value="2"/>
</dbReference>
<dbReference type="EMBL" id="JADBGG010000009">
    <property type="protein sequence ID" value="MBE1424851.1"/>
    <property type="molecule type" value="Genomic_DNA"/>
</dbReference>
<evidence type="ECO:0000313" key="9">
    <source>
        <dbReference type="EMBL" id="MBE1424851.1"/>
    </source>
</evidence>
<dbReference type="PROSITE" id="PS51679">
    <property type="entry name" value="SAM_MT_C5"/>
    <property type="match status" value="1"/>
</dbReference>
<comment type="caution">
    <text evidence="9">The sequence shown here is derived from an EMBL/GenBank/DDBJ whole genome shotgun (WGS) entry which is preliminary data.</text>
</comment>
<feature type="active site" evidence="7">
    <location>
        <position position="130"/>
    </location>
</feature>
<proteinExistence type="inferred from homology"/>
<dbReference type="InterPro" id="IPR001525">
    <property type="entry name" value="C5_MeTfrase"/>
</dbReference>
<accession>A0ABR9H2B5</accession>
<reference evidence="9 10" key="1">
    <citation type="submission" date="2020-10" db="EMBL/GenBank/DDBJ databases">
        <title>Genomic Encyclopedia of Type Strains, Phase IV (KMG-IV): sequencing the most valuable type-strain genomes for metagenomic binning, comparative biology and taxonomic classification.</title>
        <authorList>
            <person name="Goeker M."/>
        </authorList>
    </citation>
    <scope>NUCLEOTIDE SEQUENCE [LARGE SCALE GENOMIC DNA]</scope>
    <source>
        <strain evidence="9 10">DSM 4194</strain>
    </source>
</reference>
<evidence type="ECO:0000256" key="2">
    <source>
        <dbReference type="ARBA" id="ARBA00022603"/>
    </source>
</evidence>
<dbReference type="InterPro" id="IPR031303">
    <property type="entry name" value="C5_meth_CS"/>
</dbReference>
<keyword evidence="4 7" id="KW-0949">S-adenosyl-L-methionine</keyword>
<dbReference type="Gene3D" id="3.40.50.150">
    <property type="entry name" value="Vaccinia Virus protein VP39"/>
    <property type="match status" value="1"/>
</dbReference>
<sequence>MKTIPIVDIFAGPGGLGEGFSAYVDDSQSCPFEIILSAEMDPHAHATLRLRSFYRSLIRNQEDTSELYQYCLGQVAYPYNSRTYPLWIKANDEALCLELGSKDGDFKLYENLDTRFFNTDKWVLIGGPPCQAYSVVGRVRNLGNAKYNPSSDKRHFLYQEYLKVLNKYKPAVFIMENVRGMLSCKIEGKYIAFKILNDLANGGDPDCQNNCTGYRIYSIVKPTCYEQGMDISDFDTSDYIVKSEDYGIPQTRHRVILLGVRNDICKKPNLLNFHQPPSVSSMLSDLPKLRSGLTRERDDQAKWHSYVARELWALSKYAQKAGMHIFAEELNETGFLVATKKYNRCAQKKTKLNFSKKISPDLQKWLRGIWPDTCFNHESKSHMISDLRRYSFASVFAKVFNRSPKGESDFSLPGLAPEHENWNSGKFADRFRVQLASLPSTTITSHISKDGHYYIHPDPLQCRSLTVREAARLQTFPDDYFFCGSRTSQYTQVGNAVPPYLAKQIASIVHNLLEG</sequence>
<evidence type="ECO:0000256" key="5">
    <source>
        <dbReference type="ARBA" id="ARBA00022747"/>
    </source>
</evidence>
<organism evidence="9 10">
    <name type="scientific">Desulfomicrobium macestii</name>
    <dbReference type="NCBI Taxonomy" id="90731"/>
    <lineage>
        <taxon>Bacteria</taxon>
        <taxon>Pseudomonadati</taxon>
        <taxon>Thermodesulfobacteriota</taxon>
        <taxon>Desulfovibrionia</taxon>
        <taxon>Desulfovibrionales</taxon>
        <taxon>Desulfomicrobiaceae</taxon>
        <taxon>Desulfomicrobium</taxon>
    </lineage>
</organism>
<evidence type="ECO:0000256" key="1">
    <source>
        <dbReference type="ARBA" id="ARBA00011975"/>
    </source>
</evidence>
<comment type="catalytic activity">
    <reaction evidence="6">
        <text>a 2'-deoxycytidine in DNA + S-adenosyl-L-methionine = a 5-methyl-2'-deoxycytidine in DNA + S-adenosyl-L-homocysteine + H(+)</text>
        <dbReference type="Rhea" id="RHEA:13681"/>
        <dbReference type="Rhea" id="RHEA-COMP:11369"/>
        <dbReference type="Rhea" id="RHEA-COMP:11370"/>
        <dbReference type="ChEBI" id="CHEBI:15378"/>
        <dbReference type="ChEBI" id="CHEBI:57856"/>
        <dbReference type="ChEBI" id="CHEBI:59789"/>
        <dbReference type="ChEBI" id="CHEBI:85452"/>
        <dbReference type="ChEBI" id="CHEBI:85454"/>
        <dbReference type="EC" id="2.1.1.37"/>
    </reaction>
</comment>
<evidence type="ECO:0000313" key="10">
    <source>
        <dbReference type="Proteomes" id="UP000639010"/>
    </source>
</evidence>
<dbReference type="SUPFAM" id="SSF53335">
    <property type="entry name" value="S-adenosyl-L-methionine-dependent methyltransferases"/>
    <property type="match status" value="1"/>
</dbReference>
<gene>
    <name evidence="9" type="ORF">H4684_001490</name>
</gene>
<protein>
    <recommendedName>
        <fullName evidence="1">DNA (cytosine-5-)-methyltransferase</fullName>
        <ecNumber evidence="1">2.1.1.37</ecNumber>
    </recommendedName>
</protein>
<dbReference type="InterPro" id="IPR050390">
    <property type="entry name" value="C5-Methyltransferase"/>
</dbReference>
<evidence type="ECO:0000256" key="6">
    <source>
        <dbReference type="ARBA" id="ARBA00047422"/>
    </source>
</evidence>
<keyword evidence="5" id="KW-0680">Restriction system</keyword>
<dbReference type="EC" id="2.1.1.37" evidence="1"/>
<dbReference type="PANTHER" id="PTHR10629:SF52">
    <property type="entry name" value="DNA (CYTOSINE-5)-METHYLTRANSFERASE 1"/>
    <property type="match status" value="1"/>
</dbReference>
<dbReference type="NCBIfam" id="TIGR00675">
    <property type="entry name" value="dcm"/>
    <property type="match status" value="1"/>
</dbReference>
<dbReference type="InterPro" id="IPR029063">
    <property type="entry name" value="SAM-dependent_MTases_sf"/>
</dbReference>
<dbReference type="Gene3D" id="3.90.120.10">
    <property type="entry name" value="DNA Methylase, subunit A, domain 2"/>
    <property type="match status" value="1"/>
</dbReference>
<dbReference type="PROSITE" id="PS00095">
    <property type="entry name" value="C5_MTASE_2"/>
    <property type="match status" value="1"/>
</dbReference>
<keyword evidence="10" id="KW-1185">Reference proteome</keyword>
<dbReference type="GO" id="GO:0003886">
    <property type="term" value="F:DNA (cytosine-5-)-methyltransferase activity"/>
    <property type="evidence" value="ECO:0007669"/>
    <property type="project" value="UniProtKB-EC"/>
</dbReference>